<dbReference type="Pfam" id="PF16860">
    <property type="entry name" value="CX9C"/>
    <property type="match status" value="1"/>
</dbReference>
<evidence type="ECO:0000259" key="1">
    <source>
        <dbReference type="Pfam" id="PF16860"/>
    </source>
</evidence>
<dbReference type="RefSeq" id="XP_052944407.1">
    <property type="nucleotide sequence ID" value="XM_053089679.1"/>
</dbReference>
<dbReference type="InterPro" id="IPR031731">
    <property type="entry name" value="CX9C"/>
</dbReference>
<comment type="caution">
    <text evidence="2">The sequence shown here is derived from an EMBL/GenBank/DDBJ whole genome shotgun (WGS) entry which is preliminary data.</text>
</comment>
<name>A0AA38H5P6_9TREE</name>
<proteinExistence type="predicted"/>
<dbReference type="Gene3D" id="1.10.287.2900">
    <property type="match status" value="2"/>
</dbReference>
<gene>
    <name evidence="2" type="ORF">MKK02DRAFT_37510</name>
</gene>
<dbReference type="EMBL" id="JAKWFO010000006">
    <property type="protein sequence ID" value="KAI9634630.1"/>
    <property type="molecule type" value="Genomic_DNA"/>
</dbReference>
<dbReference type="InterPro" id="IPR052848">
    <property type="entry name" value="CHCH_domain-containing_protein"/>
</dbReference>
<evidence type="ECO:0000313" key="2">
    <source>
        <dbReference type="EMBL" id="KAI9634630.1"/>
    </source>
</evidence>
<reference evidence="2" key="1">
    <citation type="journal article" date="2022" name="G3 (Bethesda)">
        <title>High quality genome of the basidiomycete yeast Dioszegia hungarica PDD-24b-2 isolated from cloud water.</title>
        <authorList>
            <person name="Jarrige D."/>
            <person name="Haridas S."/>
            <person name="Bleykasten-Grosshans C."/>
            <person name="Joly M."/>
            <person name="Nadalig T."/>
            <person name="Sancelme M."/>
            <person name="Vuilleumier S."/>
            <person name="Grigoriev I.V."/>
            <person name="Amato P."/>
            <person name="Bringel F."/>
        </authorList>
    </citation>
    <scope>NUCLEOTIDE SEQUENCE</scope>
    <source>
        <strain evidence="2">PDD-24b-2</strain>
    </source>
</reference>
<dbReference type="GO" id="GO:0045333">
    <property type="term" value="P:cellular respiration"/>
    <property type="evidence" value="ECO:0007669"/>
    <property type="project" value="TreeGrafter"/>
</dbReference>
<dbReference type="PANTHER" id="PTHR47106">
    <property type="entry name" value="COILED-COIL-HELIX-COILED-COIL-HELIX DOMAIN-CONTAINING PROTEIN 5"/>
    <property type="match status" value="1"/>
</dbReference>
<dbReference type="AlphaFoldDB" id="A0AA38H5P6"/>
<organism evidence="2 3">
    <name type="scientific">Dioszegia hungarica</name>
    <dbReference type="NCBI Taxonomy" id="4972"/>
    <lineage>
        <taxon>Eukaryota</taxon>
        <taxon>Fungi</taxon>
        <taxon>Dikarya</taxon>
        <taxon>Basidiomycota</taxon>
        <taxon>Agaricomycotina</taxon>
        <taxon>Tremellomycetes</taxon>
        <taxon>Tremellales</taxon>
        <taxon>Bulleribasidiaceae</taxon>
        <taxon>Dioszegia</taxon>
    </lineage>
</organism>
<dbReference type="GO" id="GO:0005758">
    <property type="term" value="C:mitochondrial intermembrane space"/>
    <property type="evidence" value="ECO:0007669"/>
    <property type="project" value="TreeGrafter"/>
</dbReference>
<keyword evidence="3" id="KW-1185">Reference proteome</keyword>
<dbReference type="PANTHER" id="PTHR47106:SF1">
    <property type="entry name" value="COILED-COIL-HELIX-COILED-COIL-HELIX DOMAIN-CONTAINING PROTEIN 5"/>
    <property type="match status" value="1"/>
</dbReference>
<dbReference type="Proteomes" id="UP001164286">
    <property type="component" value="Unassembled WGS sequence"/>
</dbReference>
<dbReference type="GeneID" id="77728884"/>
<sequence length="107" mass="11797">MDTSYNLVAEKCAKQMAEYQACVENNQSSDWPTICLPQSRALSLCADTAVPHLAEVKSECAGSIASYRACLDRNASKSDEEVERACTGLMRGVWECSERVMNEVKGR</sequence>
<accession>A0AA38H5P6</accession>
<feature type="domain" description="IMS import disulfide relay-system CHCH-CHCH-like Cx9C" evidence="1">
    <location>
        <begin position="8"/>
        <end position="50"/>
    </location>
</feature>
<protein>
    <recommendedName>
        <fullName evidence="1">IMS import disulfide relay-system CHCH-CHCH-like Cx9C domain-containing protein</fullName>
    </recommendedName>
</protein>
<evidence type="ECO:0000313" key="3">
    <source>
        <dbReference type="Proteomes" id="UP001164286"/>
    </source>
</evidence>